<feature type="compositionally biased region" description="Low complexity" evidence="1">
    <location>
        <begin position="174"/>
        <end position="194"/>
    </location>
</feature>
<gene>
    <name evidence="2" type="ORF">G7070_10800</name>
</gene>
<dbReference type="Proteomes" id="UP000501058">
    <property type="component" value="Chromosome"/>
</dbReference>
<keyword evidence="3" id="KW-1185">Reference proteome</keyword>
<dbReference type="RefSeq" id="WP_166233742.1">
    <property type="nucleotide sequence ID" value="NZ_CP049865.1"/>
</dbReference>
<accession>A0A6G7Y7P3</accession>
<evidence type="ECO:0000256" key="1">
    <source>
        <dbReference type="SAM" id="MobiDB-lite"/>
    </source>
</evidence>
<name>A0A6G7Y7P3_9ACTN</name>
<reference evidence="2 3" key="1">
    <citation type="submission" date="2020-03" db="EMBL/GenBank/DDBJ databases">
        <title>Propioniciclava sp. nov., isolated from Hydrophilus acuminatus.</title>
        <authorList>
            <person name="Hyun D.-W."/>
            <person name="Bae J.-W."/>
        </authorList>
    </citation>
    <scope>NUCLEOTIDE SEQUENCE [LARGE SCALE GENOMIC DNA]</scope>
    <source>
        <strain evidence="2 3">HDW11</strain>
    </source>
</reference>
<dbReference type="EMBL" id="CP049865">
    <property type="protein sequence ID" value="QIK72668.1"/>
    <property type="molecule type" value="Genomic_DNA"/>
</dbReference>
<feature type="region of interest" description="Disordered" evidence="1">
    <location>
        <begin position="172"/>
        <end position="220"/>
    </location>
</feature>
<feature type="compositionally biased region" description="Basic and acidic residues" evidence="1">
    <location>
        <begin position="29"/>
        <end position="45"/>
    </location>
</feature>
<feature type="region of interest" description="Disordered" evidence="1">
    <location>
        <begin position="1"/>
        <end position="56"/>
    </location>
</feature>
<organism evidence="2 3">
    <name type="scientific">Propioniciclava coleopterorum</name>
    <dbReference type="NCBI Taxonomy" id="2714937"/>
    <lineage>
        <taxon>Bacteria</taxon>
        <taxon>Bacillati</taxon>
        <taxon>Actinomycetota</taxon>
        <taxon>Actinomycetes</taxon>
        <taxon>Propionibacteriales</taxon>
        <taxon>Propionibacteriaceae</taxon>
        <taxon>Propioniciclava</taxon>
    </lineage>
</organism>
<feature type="compositionally biased region" description="Low complexity" evidence="1">
    <location>
        <begin position="16"/>
        <end position="28"/>
    </location>
</feature>
<evidence type="ECO:0000313" key="2">
    <source>
        <dbReference type="EMBL" id="QIK72668.1"/>
    </source>
</evidence>
<dbReference type="KEGG" id="prv:G7070_10800"/>
<proteinExistence type="predicted"/>
<dbReference type="AlphaFoldDB" id="A0A6G7Y7P3"/>
<protein>
    <submittedName>
        <fullName evidence="2">Uncharacterized protein</fullName>
    </submittedName>
</protein>
<feature type="compositionally biased region" description="Basic and acidic residues" evidence="1">
    <location>
        <begin position="198"/>
        <end position="220"/>
    </location>
</feature>
<sequence length="220" mass="24186">MTDQPNEQDRHHEAQDAAAHTPDAAAEETSARHDEVHASAKDHDPTLTQGEKFTPEKLGDAAIKFATETVYAAAGLANVLAEKAKELYDAQRKQIADNTPEGVDPNFRKFVDSMPDQFKTFMDDANKAFHDLSERGRTTMADFQDQVQHAWKQWEEQREQDEKTGAFDLKDAAEATQDAEAAVAPESPASPIVPDTHAAGDSDLHVGEYPGESKGDVRND</sequence>
<evidence type="ECO:0000313" key="3">
    <source>
        <dbReference type="Proteomes" id="UP000501058"/>
    </source>
</evidence>